<dbReference type="RefSeq" id="XP_067526032.1">
    <property type="nucleotide sequence ID" value="XM_067669931.1"/>
</dbReference>
<accession>I1CQA6</accession>
<proteinExistence type="predicted"/>
<evidence type="ECO:0000313" key="2">
    <source>
        <dbReference type="Proteomes" id="UP000009138"/>
    </source>
</evidence>
<dbReference type="AlphaFoldDB" id="I1CQA6"/>
<protein>
    <submittedName>
        <fullName evidence="1">Uncharacterized protein</fullName>
    </submittedName>
</protein>
<gene>
    <name evidence="1" type="ORF">RO3G_15347</name>
</gene>
<dbReference type="eggNOG" id="ENOG502TA4T">
    <property type="taxonomic scope" value="Eukaryota"/>
</dbReference>
<sequence length="231" mass="26716">MIFITQVFSHPEIARPESIYNHRVVWRFLDAVVAVLPTCNFYTGETRLKAITQELRRQGRSSSHYYNADGIIFDDKLDLELGLLETSGPFNVDDPTRETNDFIKAAYRLMVMLHIIAYNEKKKLYVLNPIKSAILCIKPTNSMQDIKNMTNTIWKLKQIIEQSCKLVRELERSHKRNKSIIIEVGTEAARLDDLLNEIAEVKLTSRVTEVDDIYVYSSPLRPESPFCYELA</sequence>
<name>I1CQA6_RHIO9</name>
<dbReference type="EMBL" id="CH476747">
    <property type="protein sequence ID" value="EIE90636.1"/>
    <property type="molecule type" value="Genomic_DNA"/>
</dbReference>
<organism evidence="1 2">
    <name type="scientific">Rhizopus delemar (strain RA 99-880 / ATCC MYA-4621 / FGSC 9543 / NRRL 43880)</name>
    <name type="common">Mucormycosis agent</name>
    <name type="synonym">Rhizopus arrhizus var. delemar</name>
    <dbReference type="NCBI Taxonomy" id="246409"/>
    <lineage>
        <taxon>Eukaryota</taxon>
        <taxon>Fungi</taxon>
        <taxon>Fungi incertae sedis</taxon>
        <taxon>Mucoromycota</taxon>
        <taxon>Mucoromycotina</taxon>
        <taxon>Mucoromycetes</taxon>
        <taxon>Mucorales</taxon>
        <taxon>Mucorineae</taxon>
        <taxon>Rhizopodaceae</taxon>
        <taxon>Rhizopus</taxon>
    </lineage>
</organism>
<dbReference type="GeneID" id="93622312"/>
<evidence type="ECO:0000313" key="1">
    <source>
        <dbReference type="EMBL" id="EIE90636.1"/>
    </source>
</evidence>
<dbReference type="VEuPathDB" id="FungiDB:RO3G_15347"/>
<dbReference type="Proteomes" id="UP000009138">
    <property type="component" value="Unassembled WGS sequence"/>
</dbReference>
<dbReference type="OrthoDB" id="2283306at2759"/>
<reference evidence="1 2" key="1">
    <citation type="journal article" date="2009" name="PLoS Genet.">
        <title>Genomic analysis of the basal lineage fungus Rhizopus oryzae reveals a whole-genome duplication.</title>
        <authorList>
            <person name="Ma L.-J."/>
            <person name="Ibrahim A.S."/>
            <person name="Skory C."/>
            <person name="Grabherr M.G."/>
            <person name="Burger G."/>
            <person name="Butler M."/>
            <person name="Elias M."/>
            <person name="Idnurm A."/>
            <person name="Lang B.F."/>
            <person name="Sone T."/>
            <person name="Abe A."/>
            <person name="Calvo S.E."/>
            <person name="Corrochano L.M."/>
            <person name="Engels R."/>
            <person name="Fu J."/>
            <person name="Hansberg W."/>
            <person name="Kim J.-M."/>
            <person name="Kodira C.D."/>
            <person name="Koehrsen M.J."/>
            <person name="Liu B."/>
            <person name="Miranda-Saavedra D."/>
            <person name="O'Leary S."/>
            <person name="Ortiz-Castellanos L."/>
            <person name="Poulter R."/>
            <person name="Rodriguez-Romero J."/>
            <person name="Ruiz-Herrera J."/>
            <person name="Shen Y.-Q."/>
            <person name="Zeng Q."/>
            <person name="Galagan J."/>
            <person name="Birren B.W."/>
            <person name="Cuomo C.A."/>
            <person name="Wickes B.L."/>
        </authorList>
    </citation>
    <scope>NUCLEOTIDE SEQUENCE [LARGE SCALE GENOMIC DNA]</scope>
    <source>
        <strain evidence="2">RA 99-880 / ATCC MYA-4621 / FGSC 9543 / NRRL 43880</strain>
    </source>
</reference>
<dbReference type="InParanoid" id="I1CQA6"/>
<keyword evidence="2" id="KW-1185">Reference proteome</keyword>